<keyword evidence="3" id="KW-1185">Reference proteome</keyword>
<proteinExistence type="predicted"/>
<dbReference type="AlphaFoldDB" id="A0A1R2B9D2"/>
<reference evidence="2 3" key="1">
    <citation type="submission" date="2016-11" db="EMBL/GenBank/DDBJ databases">
        <title>The macronuclear genome of Stentor coeruleus: a giant cell with tiny introns.</title>
        <authorList>
            <person name="Slabodnick M."/>
            <person name="Ruby J.G."/>
            <person name="Reiff S.B."/>
            <person name="Swart E.C."/>
            <person name="Gosai S."/>
            <person name="Prabakaran S."/>
            <person name="Witkowska E."/>
            <person name="Larue G.E."/>
            <person name="Fisher S."/>
            <person name="Freeman R.M."/>
            <person name="Gunawardena J."/>
            <person name="Chu W."/>
            <person name="Stover N.A."/>
            <person name="Gregory B.D."/>
            <person name="Nowacki M."/>
            <person name="Derisi J."/>
            <person name="Roy S.W."/>
            <person name="Marshall W.F."/>
            <person name="Sood P."/>
        </authorList>
    </citation>
    <scope>NUCLEOTIDE SEQUENCE [LARGE SCALE GENOMIC DNA]</scope>
    <source>
        <strain evidence="2">WM001</strain>
    </source>
</reference>
<gene>
    <name evidence="2" type="ORF">SteCoe_27974</name>
</gene>
<dbReference type="InterPro" id="IPR000608">
    <property type="entry name" value="UBC"/>
</dbReference>
<name>A0A1R2B9D2_9CILI</name>
<dbReference type="Proteomes" id="UP000187209">
    <property type="component" value="Unassembled WGS sequence"/>
</dbReference>
<dbReference type="Gene3D" id="3.10.110.10">
    <property type="entry name" value="Ubiquitin Conjugating Enzyme"/>
    <property type="match status" value="1"/>
</dbReference>
<dbReference type="InterPro" id="IPR016135">
    <property type="entry name" value="UBQ-conjugating_enzyme/RWD"/>
</dbReference>
<sequence length="524" mass="60497">MASENYSGEIQQKRFEKELKLISNLVGVKTYPRQTPFGVIVRIVYSKEILQNKEIQFDLYLEGKYPFQPPKLMCESIFSSPSISDGRDLINEILKQKWTPSITSADIIGLIPNFFTTVLSSAHQDLPNKDLGKFHLGSPYYLETWGQKDSMGTFYCMEIDPKTNKVKERIIVITHVSILELEINDQTPGIGYLISWATLQSLNVIKRSKKELDKVTFEWRRIGDNPPYAQYFKVPQANEMIELITHNMQKLGAIVKKHGSSSSFKEDEVNGKSIKKMKIHEILQAIEVYEDNFEEKMTVEMVNSLMQLYQQAIEYFAAVSNPQYDLFLQRMHLLLSNENVLALLQGRKIEEKPEIVVKSEKVDIPEKNTQQKVQEEKKAEVKKVNVFEDSLEIETQHKFEEKKAESVEDKHEKNNEIKVEEEVKVLGVKSVNVFEDQMIDDVPIVVKKEDKEKYPEGFLKEEAKEIVIKQLSNEVFSIGDIEDEVIVVKSESNIESNIKNDFSSLNTVAEKDRKSYEEVYPKDS</sequence>
<accession>A0A1R2B9D2</accession>
<evidence type="ECO:0000313" key="3">
    <source>
        <dbReference type="Proteomes" id="UP000187209"/>
    </source>
</evidence>
<evidence type="ECO:0000259" key="1">
    <source>
        <dbReference type="Pfam" id="PF00179"/>
    </source>
</evidence>
<comment type="caution">
    <text evidence="2">The sequence shown here is derived from an EMBL/GenBank/DDBJ whole genome shotgun (WGS) entry which is preliminary data.</text>
</comment>
<feature type="domain" description="UBC core" evidence="1">
    <location>
        <begin position="50"/>
        <end position="116"/>
    </location>
</feature>
<dbReference type="EMBL" id="MPUH01000828">
    <property type="protein sequence ID" value="OMJ73347.1"/>
    <property type="molecule type" value="Genomic_DNA"/>
</dbReference>
<dbReference type="SUPFAM" id="SSF54495">
    <property type="entry name" value="UBC-like"/>
    <property type="match status" value="1"/>
</dbReference>
<dbReference type="CDD" id="cd00195">
    <property type="entry name" value="UBCc_UEV"/>
    <property type="match status" value="1"/>
</dbReference>
<protein>
    <recommendedName>
        <fullName evidence="1">UBC core domain-containing protein</fullName>
    </recommendedName>
</protein>
<dbReference type="Pfam" id="PF00179">
    <property type="entry name" value="UQ_con"/>
    <property type="match status" value="1"/>
</dbReference>
<dbReference type="OrthoDB" id="344052at2759"/>
<evidence type="ECO:0000313" key="2">
    <source>
        <dbReference type="EMBL" id="OMJ73347.1"/>
    </source>
</evidence>
<organism evidence="2 3">
    <name type="scientific">Stentor coeruleus</name>
    <dbReference type="NCBI Taxonomy" id="5963"/>
    <lineage>
        <taxon>Eukaryota</taxon>
        <taxon>Sar</taxon>
        <taxon>Alveolata</taxon>
        <taxon>Ciliophora</taxon>
        <taxon>Postciliodesmatophora</taxon>
        <taxon>Heterotrichea</taxon>
        <taxon>Heterotrichida</taxon>
        <taxon>Stentoridae</taxon>
        <taxon>Stentor</taxon>
    </lineage>
</organism>